<evidence type="ECO:0008006" key="3">
    <source>
        <dbReference type="Google" id="ProtNLM"/>
    </source>
</evidence>
<comment type="caution">
    <text evidence="1">The sequence shown here is derived from an EMBL/GenBank/DDBJ whole genome shotgun (WGS) entry which is preliminary data.</text>
</comment>
<dbReference type="Pfam" id="PF10750">
    <property type="entry name" value="DUF2536"/>
    <property type="match status" value="1"/>
</dbReference>
<dbReference type="EMBL" id="JXTG01000002">
    <property type="protein sequence ID" value="KIP22083.1"/>
    <property type="molecule type" value="Genomic_DNA"/>
</dbReference>
<sequence length="67" mass="7948">MITFDLIQDKVEFFEATDLKTLEKKINEQIEHNKAIMLEVHHVSYDVQLLENGQRLYSAMVHFKAKK</sequence>
<organism evidence="1 2">
    <name type="scientific">Anoxybacillus ayderensis</name>
    <dbReference type="NCBI Taxonomy" id="265546"/>
    <lineage>
        <taxon>Bacteria</taxon>
        <taxon>Bacillati</taxon>
        <taxon>Bacillota</taxon>
        <taxon>Bacilli</taxon>
        <taxon>Bacillales</taxon>
        <taxon>Anoxybacillaceae</taxon>
        <taxon>Anoxybacillus</taxon>
    </lineage>
</organism>
<proteinExistence type="predicted"/>
<keyword evidence="2" id="KW-1185">Reference proteome</keyword>
<dbReference type="PATRIC" id="fig|265546.4.peg.649"/>
<evidence type="ECO:0000313" key="1">
    <source>
        <dbReference type="EMBL" id="KIP22083.1"/>
    </source>
</evidence>
<dbReference type="Proteomes" id="UP000032047">
    <property type="component" value="Unassembled WGS sequence"/>
</dbReference>
<reference evidence="1 2" key="1">
    <citation type="submission" date="2015-01" db="EMBL/GenBank/DDBJ databases">
        <title>Genome sequence of Anoxybacillus ayderensis strain AB04.</title>
        <authorList>
            <person name="Belduz A.O."/>
            <person name="Canakci S."/>
            <person name="Chan K.-G."/>
            <person name="Kahar U.M."/>
            <person name="Yaakob A.S."/>
            <person name="Chan C.S."/>
            <person name="Goh K.M."/>
        </authorList>
    </citation>
    <scope>NUCLEOTIDE SEQUENCE [LARGE SCALE GENOMIC DNA]</scope>
    <source>
        <strain evidence="1 2">AB04</strain>
    </source>
</reference>
<dbReference type="AlphaFoldDB" id="A0A0D0HWI8"/>
<accession>A0A0D0HWI8</accession>
<protein>
    <recommendedName>
        <fullName evidence="3">DUF2536 domain-containing protein</fullName>
    </recommendedName>
</protein>
<dbReference type="RefSeq" id="WP_021093932.1">
    <property type="nucleotide sequence ID" value="NZ_ANOC01000003.1"/>
</dbReference>
<evidence type="ECO:0000313" key="2">
    <source>
        <dbReference type="Proteomes" id="UP000032047"/>
    </source>
</evidence>
<name>A0A0D0HWI8_9BACL</name>
<gene>
    <name evidence="1" type="ORF">JV16_00630</name>
</gene>
<dbReference type="InterPro" id="IPR019686">
    <property type="entry name" value="DUF2536"/>
</dbReference>